<dbReference type="EMBL" id="BMFT01000002">
    <property type="protein sequence ID" value="GGH31907.1"/>
    <property type="molecule type" value="Genomic_DNA"/>
</dbReference>
<dbReference type="InterPro" id="IPR004358">
    <property type="entry name" value="Sig_transdc_His_kin-like_C"/>
</dbReference>
<gene>
    <name evidence="11" type="ORF">GCM10008013_35960</name>
</gene>
<evidence type="ECO:0000313" key="11">
    <source>
        <dbReference type="EMBL" id="GGH31907.1"/>
    </source>
</evidence>
<evidence type="ECO:0000256" key="7">
    <source>
        <dbReference type="ARBA" id="ARBA00022840"/>
    </source>
</evidence>
<dbReference type="InterPro" id="IPR050736">
    <property type="entry name" value="Sensor_HK_Regulatory"/>
</dbReference>
<keyword evidence="9" id="KW-1133">Transmembrane helix</keyword>
<sequence>MDKGNEHHFNRVYLVFAFLLTVVVVGYTGVILYIADMDHRILWISAVFLVLIFIVGGAWVWTLKYKITGVIRTLDDVIDSAITGQGSERVTGYTETNISSLENKLIRYIEVSTTHDAKVEAEKNKIKELISDISHQTKTPLSNIVLYSQLLDELPQLDESTRGYVLQIKSQSDKLDWLIQSLIKMSRLETGIISIHAMINPVIESITKAMSQVYARAEQNQIEISIACDQAITARHDMKWTSEALFNILENAVKYSAPGGNIHISAQANEMFTRIDISDTGIGIEESELNDIFKRFYRCKATSQYEGVGIGLFLAREIISSQGGYIMATSTVGKGSTFSVYLLRI</sequence>
<evidence type="ECO:0000256" key="8">
    <source>
        <dbReference type="ARBA" id="ARBA00023012"/>
    </source>
</evidence>
<name>A0ABQ1YNQ3_9BACL</name>
<accession>A0ABQ1YNQ3</accession>
<dbReference type="InterPro" id="IPR036890">
    <property type="entry name" value="HATPase_C_sf"/>
</dbReference>
<keyword evidence="12" id="KW-1185">Reference proteome</keyword>
<organism evidence="11 12">
    <name type="scientific">Paenibacillus segetis</name>
    <dbReference type="NCBI Taxonomy" id="1325360"/>
    <lineage>
        <taxon>Bacteria</taxon>
        <taxon>Bacillati</taxon>
        <taxon>Bacillota</taxon>
        <taxon>Bacilli</taxon>
        <taxon>Bacillales</taxon>
        <taxon>Paenibacillaceae</taxon>
        <taxon>Paenibacillus</taxon>
    </lineage>
</organism>
<protein>
    <recommendedName>
        <fullName evidence="2">histidine kinase</fullName>
        <ecNumber evidence="2">2.7.13.3</ecNumber>
    </recommendedName>
</protein>
<dbReference type="RefSeq" id="WP_188541230.1">
    <property type="nucleotide sequence ID" value="NZ_BMFT01000002.1"/>
</dbReference>
<evidence type="ECO:0000256" key="2">
    <source>
        <dbReference type="ARBA" id="ARBA00012438"/>
    </source>
</evidence>
<keyword evidence="9" id="KW-0472">Membrane</keyword>
<feature type="transmembrane region" description="Helical" evidence="9">
    <location>
        <begin position="12"/>
        <end position="35"/>
    </location>
</feature>
<dbReference type="Pfam" id="PF02518">
    <property type="entry name" value="HATPase_c"/>
    <property type="match status" value="1"/>
</dbReference>
<dbReference type="SMART" id="SM00387">
    <property type="entry name" value="HATPase_c"/>
    <property type="match status" value="1"/>
</dbReference>
<keyword evidence="4" id="KW-0808">Transferase</keyword>
<dbReference type="InterPro" id="IPR003661">
    <property type="entry name" value="HisK_dim/P_dom"/>
</dbReference>
<dbReference type="PANTHER" id="PTHR43711:SF26">
    <property type="entry name" value="SENSOR HISTIDINE KINASE RCSC"/>
    <property type="match status" value="1"/>
</dbReference>
<proteinExistence type="predicted"/>
<keyword evidence="3" id="KW-0597">Phosphoprotein</keyword>
<keyword evidence="8" id="KW-0902">Two-component regulatory system</keyword>
<dbReference type="InterPro" id="IPR036097">
    <property type="entry name" value="HisK_dim/P_sf"/>
</dbReference>
<dbReference type="PANTHER" id="PTHR43711">
    <property type="entry name" value="TWO-COMPONENT HISTIDINE KINASE"/>
    <property type="match status" value="1"/>
</dbReference>
<evidence type="ECO:0000256" key="9">
    <source>
        <dbReference type="SAM" id="Phobius"/>
    </source>
</evidence>
<evidence type="ECO:0000256" key="5">
    <source>
        <dbReference type="ARBA" id="ARBA00022741"/>
    </source>
</evidence>
<dbReference type="SMART" id="SM00388">
    <property type="entry name" value="HisKA"/>
    <property type="match status" value="1"/>
</dbReference>
<dbReference type="CDD" id="cd00082">
    <property type="entry name" value="HisKA"/>
    <property type="match status" value="1"/>
</dbReference>
<dbReference type="GO" id="GO:0016301">
    <property type="term" value="F:kinase activity"/>
    <property type="evidence" value="ECO:0007669"/>
    <property type="project" value="UniProtKB-KW"/>
</dbReference>
<dbReference type="InterPro" id="IPR003594">
    <property type="entry name" value="HATPase_dom"/>
</dbReference>
<keyword evidence="5" id="KW-0547">Nucleotide-binding</keyword>
<comment type="caution">
    <text evidence="11">The sequence shown here is derived from an EMBL/GenBank/DDBJ whole genome shotgun (WGS) entry which is preliminary data.</text>
</comment>
<evidence type="ECO:0000256" key="4">
    <source>
        <dbReference type="ARBA" id="ARBA00022679"/>
    </source>
</evidence>
<dbReference type="EC" id="2.7.13.3" evidence="2"/>
<dbReference type="SUPFAM" id="SSF55874">
    <property type="entry name" value="ATPase domain of HSP90 chaperone/DNA topoisomerase II/histidine kinase"/>
    <property type="match status" value="1"/>
</dbReference>
<dbReference type="Gene3D" id="1.10.287.130">
    <property type="match status" value="1"/>
</dbReference>
<keyword evidence="7" id="KW-0067">ATP-binding</keyword>
<evidence type="ECO:0000256" key="1">
    <source>
        <dbReference type="ARBA" id="ARBA00000085"/>
    </source>
</evidence>
<comment type="catalytic activity">
    <reaction evidence="1">
        <text>ATP + protein L-histidine = ADP + protein N-phospho-L-histidine.</text>
        <dbReference type="EC" id="2.7.13.3"/>
    </reaction>
</comment>
<evidence type="ECO:0000256" key="3">
    <source>
        <dbReference type="ARBA" id="ARBA00022553"/>
    </source>
</evidence>
<dbReference type="InterPro" id="IPR005467">
    <property type="entry name" value="His_kinase_dom"/>
</dbReference>
<dbReference type="Proteomes" id="UP000659344">
    <property type="component" value="Unassembled WGS sequence"/>
</dbReference>
<reference evidence="12" key="1">
    <citation type="journal article" date="2019" name="Int. J. Syst. Evol. Microbiol.">
        <title>The Global Catalogue of Microorganisms (GCM) 10K type strain sequencing project: providing services to taxonomists for standard genome sequencing and annotation.</title>
        <authorList>
            <consortium name="The Broad Institute Genomics Platform"/>
            <consortium name="The Broad Institute Genome Sequencing Center for Infectious Disease"/>
            <person name="Wu L."/>
            <person name="Ma J."/>
        </authorList>
    </citation>
    <scope>NUCLEOTIDE SEQUENCE [LARGE SCALE GENOMIC DNA]</scope>
    <source>
        <strain evidence="12">CGMCC 1.12769</strain>
    </source>
</reference>
<evidence type="ECO:0000313" key="12">
    <source>
        <dbReference type="Proteomes" id="UP000659344"/>
    </source>
</evidence>
<dbReference type="Gene3D" id="3.30.565.10">
    <property type="entry name" value="Histidine kinase-like ATPase, C-terminal domain"/>
    <property type="match status" value="1"/>
</dbReference>
<feature type="transmembrane region" description="Helical" evidence="9">
    <location>
        <begin position="41"/>
        <end position="62"/>
    </location>
</feature>
<keyword evidence="6 11" id="KW-0418">Kinase</keyword>
<evidence type="ECO:0000256" key="6">
    <source>
        <dbReference type="ARBA" id="ARBA00022777"/>
    </source>
</evidence>
<keyword evidence="9" id="KW-0812">Transmembrane</keyword>
<feature type="domain" description="Histidine kinase" evidence="10">
    <location>
        <begin position="132"/>
        <end position="345"/>
    </location>
</feature>
<dbReference type="SUPFAM" id="SSF47384">
    <property type="entry name" value="Homodimeric domain of signal transducing histidine kinase"/>
    <property type="match status" value="1"/>
</dbReference>
<evidence type="ECO:0000259" key="10">
    <source>
        <dbReference type="PROSITE" id="PS50109"/>
    </source>
</evidence>
<dbReference type="PRINTS" id="PR00344">
    <property type="entry name" value="BCTRLSENSOR"/>
</dbReference>
<dbReference type="Pfam" id="PF00512">
    <property type="entry name" value="HisKA"/>
    <property type="match status" value="1"/>
</dbReference>
<dbReference type="PROSITE" id="PS50109">
    <property type="entry name" value="HIS_KIN"/>
    <property type="match status" value="1"/>
</dbReference>